<accession>A0A941ANU2</accession>
<feature type="region of interest" description="Disordered" evidence="1">
    <location>
        <begin position="421"/>
        <end position="449"/>
    </location>
</feature>
<gene>
    <name evidence="2" type="ORF">J7W16_08430</name>
</gene>
<keyword evidence="3" id="KW-1185">Reference proteome</keyword>
<dbReference type="RefSeq" id="WP_210596858.1">
    <property type="nucleotide sequence ID" value="NZ_JAGKSQ010000003.1"/>
</dbReference>
<evidence type="ECO:0000313" key="3">
    <source>
        <dbReference type="Proteomes" id="UP000678228"/>
    </source>
</evidence>
<comment type="caution">
    <text evidence="2">The sequence shown here is derived from an EMBL/GenBank/DDBJ whole genome shotgun (WGS) entry which is preliminary data.</text>
</comment>
<dbReference type="Proteomes" id="UP000678228">
    <property type="component" value="Unassembled WGS sequence"/>
</dbReference>
<dbReference type="AlphaFoldDB" id="A0A941ANU2"/>
<name>A0A941ANU2_9BACI</name>
<evidence type="ECO:0000313" key="2">
    <source>
        <dbReference type="EMBL" id="MBP3951161.1"/>
    </source>
</evidence>
<evidence type="ECO:0000256" key="1">
    <source>
        <dbReference type="SAM" id="MobiDB-lite"/>
    </source>
</evidence>
<feature type="compositionally biased region" description="Acidic residues" evidence="1">
    <location>
        <begin position="423"/>
        <end position="438"/>
    </location>
</feature>
<proteinExistence type="predicted"/>
<protein>
    <submittedName>
        <fullName evidence="2">Uncharacterized protein</fullName>
    </submittedName>
</protein>
<feature type="compositionally biased region" description="Basic and acidic residues" evidence="1">
    <location>
        <begin position="439"/>
        <end position="449"/>
    </location>
</feature>
<dbReference type="EMBL" id="JAGKSQ010000003">
    <property type="protein sequence ID" value="MBP3951161.1"/>
    <property type="molecule type" value="Genomic_DNA"/>
</dbReference>
<reference evidence="2" key="1">
    <citation type="submission" date="2021-03" db="EMBL/GenBank/DDBJ databases">
        <title>Bacillus suaedae sp. nov., isolated from Suaeda aralocaspica.</title>
        <authorList>
            <person name="Lei R.F.R."/>
        </authorList>
    </citation>
    <scope>NUCLEOTIDE SEQUENCE</scope>
    <source>
        <strain evidence="2">YZJH907-2</strain>
    </source>
</reference>
<sequence length="449" mass="51793">MKSAILRRVFERLNKETVIEVIQTMNKSWEPTKKQRRIKKELLADFLNLADLINDESIEDFVEMAVMTKQIGLPAFTYKINSITFLDSLDEKDYNTIKDYPFLENFSVSVEEAVDRDDLFTLQLRIKEYKAHWRHGGVLDRNSLTAVYKINISLDKEKKKVTFNAGNDAIHEVTRRFVSEKLKWPISAYRIIEKASQSYQIGNANFKTAILLDFIENRLSQNGIKSKFKEIKFDTKGKVHQNEGIRNVTINGRDILSSQLACQYITMGSGIASFKLSISYGEQDFSAIFSLKGKDSDLMKIVIVDIDDTDLKEEILELIQEHYIAMCIEGIKDMDTTKRILETIYDKYTEGDKFVFQVIQDSMVKVNSHLSNLLRNTDIEDDFYEIINDIVYNNKIILDAAGYNGIDDGLEKIKEILESNFSDLDEDDSDNENEDDDSVSEKEIPEDKE</sequence>
<organism evidence="2 3">
    <name type="scientific">Halalkalibacter suaedae</name>
    <dbReference type="NCBI Taxonomy" id="2822140"/>
    <lineage>
        <taxon>Bacteria</taxon>
        <taxon>Bacillati</taxon>
        <taxon>Bacillota</taxon>
        <taxon>Bacilli</taxon>
        <taxon>Bacillales</taxon>
        <taxon>Bacillaceae</taxon>
        <taxon>Halalkalibacter</taxon>
    </lineage>
</organism>